<protein>
    <submittedName>
        <fullName evidence="3">Putative autotransporter adhesin-like protein</fullName>
    </submittedName>
</protein>
<keyword evidence="4" id="KW-1185">Reference proteome</keyword>
<dbReference type="STRING" id="49280.A9996_01490"/>
<accession>A0A1A7R8N0</accession>
<gene>
    <name evidence="3" type="ORF">LX77_00540</name>
</gene>
<evidence type="ECO:0000313" key="4">
    <source>
        <dbReference type="Proteomes" id="UP000248987"/>
    </source>
</evidence>
<dbReference type="Proteomes" id="UP000248987">
    <property type="component" value="Unassembled WGS sequence"/>
</dbReference>
<dbReference type="EMBL" id="QLLQ01000001">
    <property type="protein sequence ID" value="RAJ27966.1"/>
    <property type="molecule type" value="Genomic_DNA"/>
</dbReference>
<evidence type="ECO:0000256" key="1">
    <source>
        <dbReference type="SAM" id="SignalP"/>
    </source>
</evidence>
<sequence length="277" mass="30827">MNKIIFTFLLALISTAYTSAQDEEKIKGDRNVTITQTYIDPFNKIVVGEDFSVEIIYNSKPSVEIETDSNLHEYVIFEVVNGTLTFKTTKKITSSKLMNIKVNYTDGLENIEVLEDGEIRSLTSLELKNATLKTTGSSRAYLNIKTNEFNYTASDKSKVKLNVNATNAVIILNDNVKMDALLNSKTAKIDLYQRATANLEGTLNSTQLRVDNSSTFNGKEFLTTTCSIIAEMSSAATIRVNDTVTIEATGNSEVYLYNEPKITLIKFVGTSKLQMKE</sequence>
<name>A0A1A7R8N0_9FLAO</name>
<dbReference type="Pfam" id="PF10988">
    <property type="entry name" value="DUF2807"/>
    <property type="match status" value="1"/>
</dbReference>
<dbReference type="InterPro" id="IPR021255">
    <property type="entry name" value="DUF2807"/>
</dbReference>
<feature type="chain" id="PRO_5030025677" evidence="1">
    <location>
        <begin position="21"/>
        <end position="277"/>
    </location>
</feature>
<dbReference type="AlphaFoldDB" id="A0A1A7R8N0"/>
<feature type="signal peptide" evidence="1">
    <location>
        <begin position="1"/>
        <end position="20"/>
    </location>
</feature>
<evidence type="ECO:0000313" key="3">
    <source>
        <dbReference type="EMBL" id="RAJ27966.1"/>
    </source>
</evidence>
<proteinExistence type="predicted"/>
<reference evidence="3 4" key="1">
    <citation type="submission" date="2018-06" db="EMBL/GenBank/DDBJ databases">
        <title>Genomic Encyclopedia of Archaeal and Bacterial Type Strains, Phase II (KMG-II): from individual species to whole genera.</title>
        <authorList>
            <person name="Goeker M."/>
        </authorList>
    </citation>
    <scope>NUCLEOTIDE SEQUENCE [LARGE SCALE GENOMIC DNA]</scope>
    <source>
        <strain evidence="3 4">DSM 12408</strain>
    </source>
</reference>
<comment type="caution">
    <text evidence="3">The sequence shown here is derived from an EMBL/GenBank/DDBJ whole genome shotgun (WGS) entry which is preliminary data.</text>
</comment>
<dbReference type="Gene3D" id="2.160.20.120">
    <property type="match status" value="1"/>
</dbReference>
<dbReference type="OrthoDB" id="1419485at2"/>
<feature type="domain" description="Putative auto-transporter adhesin head GIN" evidence="2">
    <location>
        <begin position="41"/>
        <end position="174"/>
    </location>
</feature>
<keyword evidence="1" id="KW-0732">Signal</keyword>
<evidence type="ECO:0000259" key="2">
    <source>
        <dbReference type="Pfam" id="PF10988"/>
    </source>
</evidence>
<organism evidence="3 4">
    <name type="scientific">Gelidibacter algens</name>
    <dbReference type="NCBI Taxonomy" id="49280"/>
    <lineage>
        <taxon>Bacteria</taxon>
        <taxon>Pseudomonadati</taxon>
        <taxon>Bacteroidota</taxon>
        <taxon>Flavobacteriia</taxon>
        <taxon>Flavobacteriales</taxon>
        <taxon>Flavobacteriaceae</taxon>
        <taxon>Gelidibacter</taxon>
    </lineage>
</organism>
<dbReference type="RefSeq" id="WP_066430124.1">
    <property type="nucleotide sequence ID" value="NZ_LZRN01000002.1"/>
</dbReference>